<comment type="caution">
    <text evidence="2">The sequence shown here is derived from an EMBL/GenBank/DDBJ whole genome shotgun (WGS) entry which is preliminary data.</text>
</comment>
<proteinExistence type="predicted"/>
<feature type="compositionally biased region" description="Low complexity" evidence="1">
    <location>
        <begin position="107"/>
        <end position="126"/>
    </location>
</feature>
<feature type="region of interest" description="Disordered" evidence="1">
    <location>
        <begin position="96"/>
        <end position="168"/>
    </location>
</feature>
<dbReference type="AlphaFoldDB" id="A0A8H6W4X6"/>
<gene>
    <name evidence="2" type="ORF">HMN09_00745100</name>
</gene>
<reference evidence="2" key="1">
    <citation type="submission" date="2020-05" db="EMBL/GenBank/DDBJ databases">
        <title>Mycena genomes resolve the evolution of fungal bioluminescence.</title>
        <authorList>
            <person name="Tsai I.J."/>
        </authorList>
    </citation>
    <scope>NUCLEOTIDE SEQUENCE</scope>
    <source>
        <strain evidence="2">110903Hualien_Pintung</strain>
    </source>
</reference>
<evidence type="ECO:0000313" key="2">
    <source>
        <dbReference type="EMBL" id="KAF7305909.1"/>
    </source>
</evidence>
<evidence type="ECO:0000313" key="3">
    <source>
        <dbReference type="Proteomes" id="UP000613580"/>
    </source>
</evidence>
<accession>A0A8H6W4X6</accession>
<organism evidence="2 3">
    <name type="scientific">Mycena chlorophos</name>
    <name type="common">Agaric fungus</name>
    <name type="synonym">Agaricus chlorophos</name>
    <dbReference type="NCBI Taxonomy" id="658473"/>
    <lineage>
        <taxon>Eukaryota</taxon>
        <taxon>Fungi</taxon>
        <taxon>Dikarya</taxon>
        <taxon>Basidiomycota</taxon>
        <taxon>Agaricomycotina</taxon>
        <taxon>Agaricomycetes</taxon>
        <taxon>Agaricomycetidae</taxon>
        <taxon>Agaricales</taxon>
        <taxon>Marasmiineae</taxon>
        <taxon>Mycenaceae</taxon>
        <taxon>Mycena</taxon>
    </lineage>
</organism>
<protein>
    <submittedName>
        <fullName evidence="2">PALP domain-containing protein</fullName>
    </submittedName>
</protein>
<dbReference type="OrthoDB" id="2100988at2759"/>
<dbReference type="PANTHER" id="PTHR34286:SF1">
    <property type="entry name" value="TRANSMEMBRANE PROTEIN"/>
    <property type="match status" value="1"/>
</dbReference>
<keyword evidence="3" id="KW-1185">Reference proteome</keyword>
<dbReference type="PANTHER" id="PTHR34286">
    <property type="entry name" value="TRANSMEMBRANE PROTEIN"/>
    <property type="match status" value="1"/>
</dbReference>
<name>A0A8H6W4X6_MYCCL</name>
<feature type="region of interest" description="Disordered" evidence="1">
    <location>
        <begin position="228"/>
        <end position="256"/>
    </location>
</feature>
<sequence>MGGGGRYPYPKFVWTPAGGWWAQPASWKMNTFIITCGIAGICAAIVRGVAHREAELAGEPIERRKLTASWRDAQVSAGLQKPRTLHLTTLMPLFKSNTNTTATEAPRSTSPNGNNNLNRNGTSRRGFFGRRNASNESIGSRGTGRANSNVNGPNRANSVTSGRSTGSFFARNNTLQQSIHKDPTIIAAKEKVTSAERAEVEADKALSAARTMVREAKDHVRFLEREAAAEAKRAKAKQAMSNDISRSAGGLGRHGS</sequence>
<feature type="compositionally biased region" description="Polar residues" evidence="1">
    <location>
        <begin position="132"/>
        <end position="168"/>
    </location>
</feature>
<dbReference type="Proteomes" id="UP000613580">
    <property type="component" value="Unassembled WGS sequence"/>
</dbReference>
<dbReference type="EMBL" id="JACAZE010000009">
    <property type="protein sequence ID" value="KAF7305909.1"/>
    <property type="molecule type" value="Genomic_DNA"/>
</dbReference>
<evidence type="ECO:0000256" key="1">
    <source>
        <dbReference type="SAM" id="MobiDB-lite"/>
    </source>
</evidence>